<dbReference type="GO" id="GO:0046872">
    <property type="term" value="F:metal ion binding"/>
    <property type="evidence" value="ECO:0007669"/>
    <property type="project" value="UniProtKB-KW"/>
</dbReference>
<evidence type="ECO:0000256" key="6">
    <source>
        <dbReference type="ARBA" id="ARBA00022692"/>
    </source>
</evidence>
<evidence type="ECO:0000256" key="11">
    <source>
        <dbReference type="ARBA" id="ARBA00023004"/>
    </source>
</evidence>
<name>A0A6Y5Y9V7_SALER</name>
<keyword evidence="6 14" id="KW-0812">Transmembrane</keyword>
<keyword evidence="11" id="KW-0408">Iron</keyword>
<dbReference type="FunFam" id="1.20.5.480:FF:000001">
    <property type="entry name" value="Formate dehydrogenase iron-sulfur subunit"/>
    <property type="match status" value="1"/>
</dbReference>
<feature type="domain" description="Formate dehydrogenase transmembrane" evidence="15">
    <location>
        <begin position="84"/>
        <end position="127"/>
    </location>
</feature>
<comment type="cofactor">
    <cofactor evidence="1">
        <name>[4Fe-4S] cluster</name>
        <dbReference type="ChEBI" id="CHEBI:49883"/>
    </cofactor>
</comment>
<keyword evidence="8" id="KW-0677">Repeat</keyword>
<evidence type="ECO:0000256" key="14">
    <source>
        <dbReference type="SAM" id="Phobius"/>
    </source>
</evidence>
<dbReference type="GO" id="GO:0009326">
    <property type="term" value="C:formate dehydrogenase complex"/>
    <property type="evidence" value="ECO:0007669"/>
    <property type="project" value="UniProtKB-ARBA"/>
</dbReference>
<dbReference type="Pfam" id="PF09163">
    <property type="entry name" value="Form-deh_trans"/>
    <property type="match status" value="1"/>
</dbReference>
<dbReference type="InterPro" id="IPR038384">
    <property type="entry name" value="Formate_DH_C_sf"/>
</dbReference>
<evidence type="ECO:0000256" key="4">
    <source>
        <dbReference type="ARBA" id="ARBA00022475"/>
    </source>
</evidence>
<evidence type="ECO:0000256" key="1">
    <source>
        <dbReference type="ARBA" id="ARBA00001966"/>
    </source>
</evidence>
<keyword evidence="3" id="KW-0813">Transport</keyword>
<dbReference type="GO" id="GO:0009061">
    <property type="term" value="P:anaerobic respiration"/>
    <property type="evidence" value="ECO:0007669"/>
    <property type="project" value="UniProtKB-ARBA"/>
</dbReference>
<dbReference type="GO" id="GO:0005886">
    <property type="term" value="C:plasma membrane"/>
    <property type="evidence" value="ECO:0007669"/>
    <property type="project" value="UniProtKB-SubCell"/>
</dbReference>
<dbReference type="Gene3D" id="3.30.70.20">
    <property type="match status" value="1"/>
</dbReference>
<keyword evidence="4" id="KW-1003">Cell membrane</keyword>
<evidence type="ECO:0000256" key="13">
    <source>
        <dbReference type="ARBA" id="ARBA00023136"/>
    </source>
</evidence>
<proteinExistence type="predicted"/>
<accession>A0A6Y5Y9V7</accession>
<sequence>CVDRVSVGQEPACVKTCPTGAIHFGTKKEMLELGEQRVEKLKARGFEHAGIYNPQGVGGTHVMYVLHHANQPELYHGLPKDPQIDTSINLWKGALKPLAAAGFIATFAGLIYHYIGIGPNKETDDDEEDHHE</sequence>
<dbReference type="SUPFAM" id="SSF54862">
    <property type="entry name" value="4Fe-4S ferredoxins"/>
    <property type="match status" value="1"/>
</dbReference>
<gene>
    <name evidence="16" type="ORF">GYI61_22735</name>
</gene>
<evidence type="ECO:0000256" key="2">
    <source>
        <dbReference type="ARBA" id="ARBA00004162"/>
    </source>
</evidence>
<keyword evidence="5" id="KW-0004">4Fe-4S</keyword>
<feature type="non-terminal residue" evidence="16">
    <location>
        <position position="1"/>
    </location>
</feature>
<dbReference type="PANTHER" id="PTHR43545:SF6">
    <property type="entry name" value="FORMATE DEHYDROGENASE, NITRATE-INDUCIBLE, IRON-SULFUR SUBUNIT"/>
    <property type="match status" value="1"/>
</dbReference>
<dbReference type="GO" id="GO:0015944">
    <property type="term" value="P:formate oxidation"/>
    <property type="evidence" value="ECO:0007669"/>
    <property type="project" value="UniProtKB-ARBA"/>
</dbReference>
<reference evidence="16" key="1">
    <citation type="journal article" date="2018" name="Genome Biol.">
        <title>SKESA: strategic k-mer extension for scrupulous assemblies.</title>
        <authorList>
            <person name="Souvorov A."/>
            <person name="Agarwala R."/>
            <person name="Lipman D.J."/>
        </authorList>
    </citation>
    <scope>NUCLEOTIDE SEQUENCE</scope>
    <source>
        <strain evidence="16">N37917</strain>
    </source>
</reference>
<keyword evidence="13 14" id="KW-0472">Membrane</keyword>
<dbReference type="AlphaFoldDB" id="A0A6Y5Y9V7"/>
<keyword evidence="9" id="KW-0249">Electron transport</keyword>
<keyword evidence="10 14" id="KW-1133">Transmembrane helix</keyword>
<dbReference type="GO" id="GO:0051539">
    <property type="term" value="F:4 iron, 4 sulfur cluster binding"/>
    <property type="evidence" value="ECO:0007669"/>
    <property type="project" value="UniProtKB-KW"/>
</dbReference>
<evidence type="ECO:0000256" key="12">
    <source>
        <dbReference type="ARBA" id="ARBA00023014"/>
    </source>
</evidence>
<evidence type="ECO:0000256" key="10">
    <source>
        <dbReference type="ARBA" id="ARBA00022989"/>
    </source>
</evidence>
<dbReference type="EMBL" id="DAAHMG010000054">
    <property type="protein sequence ID" value="HAB6601457.1"/>
    <property type="molecule type" value="Genomic_DNA"/>
</dbReference>
<evidence type="ECO:0000256" key="8">
    <source>
        <dbReference type="ARBA" id="ARBA00022737"/>
    </source>
</evidence>
<evidence type="ECO:0000256" key="3">
    <source>
        <dbReference type="ARBA" id="ARBA00022448"/>
    </source>
</evidence>
<dbReference type="InterPro" id="IPR051555">
    <property type="entry name" value="FDH_Electron_Transfer_Unit"/>
</dbReference>
<evidence type="ECO:0000313" key="16">
    <source>
        <dbReference type="EMBL" id="HAB6601457.1"/>
    </source>
</evidence>
<protein>
    <submittedName>
        <fullName evidence="16">Formate dehydrogenase subunit beta</fullName>
    </submittedName>
</protein>
<reference evidence="16" key="2">
    <citation type="submission" date="2018-08" db="EMBL/GenBank/DDBJ databases">
        <authorList>
            <consortium name="NCBI Pathogen Detection Project"/>
        </authorList>
    </citation>
    <scope>NUCLEOTIDE SEQUENCE</scope>
    <source>
        <strain evidence="16">N37917</strain>
    </source>
</reference>
<evidence type="ECO:0000256" key="7">
    <source>
        <dbReference type="ARBA" id="ARBA00022723"/>
    </source>
</evidence>
<organism evidence="16">
    <name type="scientific">Salmonella enterica</name>
    <name type="common">Salmonella choleraesuis</name>
    <dbReference type="NCBI Taxonomy" id="28901"/>
    <lineage>
        <taxon>Bacteria</taxon>
        <taxon>Pseudomonadati</taxon>
        <taxon>Pseudomonadota</taxon>
        <taxon>Gammaproteobacteria</taxon>
        <taxon>Enterobacterales</taxon>
        <taxon>Enterobacteriaceae</taxon>
        <taxon>Salmonella</taxon>
    </lineage>
</organism>
<evidence type="ECO:0000256" key="9">
    <source>
        <dbReference type="ARBA" id="ARBA00022982"/>
    </source>
</evidence>
<dbReference type="GO" id="GO:0036397">
    <property type="term" value="F:formate dehydrogenase (quinone) activity"/>
    <property type="evidence" value="ECO:0007669"/>
    <property type="project" value="UniProtKB-ARBA"/>
</dbReference>
<dbReference type="InterPro" id="IPR015246">
    <property type="entry name" value="Formate_DH_TM"/>
</dbReference>
<dbReference type="PANTHER" id="PTHR43545">
    <property type="entry name" value="FORMATE DEHYDROGENASE, NITRATE-INDUCIBLE, IRON-SULFUR SUBUNIT"/>
    <property type="match status" value="1"/>
</dbReference>
<keyword evidence="12" id="KW-0411">Iron-sulfur</keyword>
<evidence type="ECO:0000256" key="5">
    <source>
        <dbReference type="ARBA" id="ARBA00022485"/>
    </source>
</evidence>
<dbReference type="Gene3D" id="1.20.5.480">
    <property type="entry name" value="Single helix bin"/>
    <property type="match status" value="1"/>
</dbReference>
<comment type="caution">
    <text evidence="16">The sequence shown here is derived from an EMBL/GenBank/DDBJ whole genome shotgun (WGS) entry which is preliminary data.</text>
</comment>
<evidence type="ECO:0000259" key="15">
    <source>
        <dbReference type="Pfam" id="PF09163"/>
    </source>
</evidence>
<feature type="transmembrane region" description="Helical" evidence="14">
    <location>
        <begin position="98"/>
        <end position="115"/>
    </location>
</feature>
<keyword evidence="7" id="KW-0479">Metal-binding</keyword>
<comment type="subcellular location">
    <subcellularLocation>
        <location evidence="2">Cell membrane</location>
        <topology evidence="2">Single-pass membrane protein</topology>
    </subcellularLocation>
</comment>